<dbReference type="InterPro" id="IPR020845">
    <property type="entry name" value="AMP-binding_CS"/>
</dbReference>
<proteinExistence type="inferred from homology"/>
<accession>A0ABD5Z0K7</accession>
<feature type="domain" description="AMP-dependent synthetase/ligase" evidence="3">
    <location>
        <begin position="12"/>
        <end position="399"/>
    </location>
</feature>
<evidence type="ECO:0000256" key="2">
    <source>
        <dbReference type="ARBA" id="ARBA00022598"/>
    </source>
</evidence>
<protein>
    <submittedName>
        <fullName evidence="5">Long-chain fatty acid--CoA ligase</fullName>
    </submittedName>
</protein>
<evidence type="ECO:0000259" key="3">
    <source>
        <dbReference type="Pfam" id="PF00501"/>
    </source>
</evidence>
<evidence type="ECO:0000313" key="5">
    <source>
        <dbReference type="EMBL" id="MFC7198693.1"/>
    </source>
</evidence>
<dbReference type="GO" id="GO:0016877">
    <property type="term" value="F:ligase activity, forming carbon-sulfur bonds"/>
    <property type="evidence" value="ECO:0007669"/>
    <property type="project" value="UniProtKB-ARBA"/>
</dbReference>
<dbReference type="CDD" id="cd12119">
    <property type="entry name" value="ttLC_FACS_AlkK_like"/>
    <property type="match status" value="1"/>
</dbReference>
<organism evidence="5 6">
    <name type="scientific">Halospeciosus flavus</name>
    <dbReference type="NCBI Taxonomy" id="3032283"/>
    <lineage>
        <taxon>Archaea</taxon>
        <taxon>Methanobacteriati</taxon>
        <taxon>Methanobacteriota</taxon>
        <taxon>Stenosarchaea group</taxon>
        <taxon>Halobacteria</taxon>
        <taxon>Halobacteriales</taxon>
        <taxon>Halobacteriaceae</taxon>
        <taxon>Halospeciosus</taxon>
    </lineage>
</organism>
<keyword evidence="2 5" id="KW-0436">Ligase</keyword>
<dbReference type="InterPro" id="IPR025110">
    <property type="entry name" value="AMP-bd_C"/>
</dbReference>
<dbReference type="NCBIfam" id="NF004837">
    <property type="entry name" value="PRK06187.1"/>
    <property type="match status" value="1"/>
</dbReference>
<feature type="domain" description="AMP-binding enzyme C-terminal" evidence="4">
    <location>
        <begin position="453"/>
        <end position="528"/>
    </location>
</feature>
<sequence>MATDLTLRPFFWRATNLFPEKEVVSRTHQGQTRYTYGEFGERVRRLASALEALGVESGDRVGTLGWNHHRHFEAYYAAPLMGAQLHTVNLLLHDDHVEHIVTDAADDVLLVDPDAVDTVERLWDAFDSVEAVVVMGDEDAVPDSDSDSDADLPIYGYESLLDDHDPVDSWPGVDEDAPAGMCYTSGTTGKPKGVEYTQKMIYSHAMMAATPAAQNVDEDDVVMPVVPMFHVNAWEFPYTVTLAGAKPVFPGPSPDSEDLVRLIEEEGVTLTAGVPTVWIDLLDYLDEHGGDLSSLERIIVGGSAAPRQVMRRFEDEYGVKMEHAWGMTETMSIGSMSRPKSTMDLDGDGESYEVRSKQGLLSPGLEMKVVDDDGEEVPWDGESFGELYVRGPTVVDEYFERPEANETDFEDDEGGRWLKTGDVVTVDENGYIEIVDRAKDVIKSGGEWISSIELENELMGHEDVVEAAVVSVSHERWQERPLACVVRKEGTDVDAEDLREFLADDYPKWWLPDNVLFIEEVPKTATGKFDKKQLREDIEDPDLPYTPGE</sequence>
<dbReference type="RefSeq" id="WP_279528652.1">
    <property type="nucleotide sequence ID" value="NZ_CP122312.1"/>
</dbReference>
<dbReference type="AlphaFoldDB" id="A0ABD5Z0K7"/>
<evidence type="ECO:0000256" key="1">
    <source>
        <dbReference type="ARBA" id="ARBA00006432"/>
    </source>
</evidence>
<dbReference type="Proteomes" id="UP001596447">
    <property type="component" value="Unassembled WGS sequence"/>
</dbReference>
<dbReference type="Pfam" id="PF00501">
    <property type="entry name" value="AMP-binding"/>
    <property type="match status" value="1"/>
</dbReference>
<dbReference type="PANTHER" id="PTHR43767">
    <property type="entry name" value="LONG-CHAIN-FATTY-ACID--COA LIGASE"/>
    <property type="match status" value="1"/>
</dbReference>
<dbReference type="InterPro" id="IPR050237">
    <property type="entry name" value="ATP-dep_AMP-bd_enzyme"/>
</dbReference>
<dbReference type="PROSITE" id="PS00455">
    <property type="entry name" value="AMP_BINDING"/>
    <property type="match status" value="1"/>
</dbReference>
<dbReference type="Gene3D" id="3.30.300.30">
    <property type="match status" value="1"/>
</dbReference>
<keyword evidence="6" id="KW-1185">Reference proteome</keyword>
<name>A0ABD5Z0K7_9EURY</name>
<dbReference type="Pfam" id="PF13193">
    <property type="entry name" value="AMP-binding_C"/>
    <property type="match status" value="1"/>
</dbReference>
<dbReference type="FunFam" id="3.30.300.30:FF:000008">
    <property type="entry name" value="2,3-dihydroxybenzoate-AMP ligase"/>
    <property type="match status" value="1"/>
</dbReference>
<dbReference type="Gene3D" id="3.40.50.12780">
    <property type="entry name" value="N-terminal domain of ligase-like"/>
    <property type="match status" value="1"/>
</dbReference>
<dbReference type="InterPro" id="IPR000873">
    <property type="entry name" value="AMP-dep_synth/lig_dom"/>
</dbReference>
<dbReference type="InterPro" id="IPR045851">
    <property type="entry name" value="AMP-bd_C_sf"/>
</dbReference>
<dbReference type="InterPro" id="IPR042099">
    <property type="entry name" value="ANL_N_sf"/>
</dbReference>
<evidence type="ECO:0000313" key="6">
    <source>
        <dbReference type="Proteomes" id="UP001596447"/>
    </source>
</evidence>
<reference evidence="5 6" key="1">
    <citation type="journal article" date="2019" name="Int. J. Syst. Evol. Microbiol.">
        <title>The Global Catalogue of Microorganisms (GCM) 10K type strain sequencing project: providing services to taxonomists for standard genome sequencing and annotation.</title>
        <authorList>
            <consortium name="The Broad Institute Genomics Platform"/>
            <consortium name="The Broad Institute Genome Sequencing Center for Infectious Disease"/>
            <person name="Wu L."/>
            <person name="Ma J."/>
        </authorList>
    </citation>
    <scope>NUCLEOTIDE SEQUENCE [LARGE SCALE GENOMIC DNA]</scope>
    <source>
        <strain evidence="5 6">XZGYJ-43</strain>
    </source>
</reference>
<comment type="similarity">
    <text evidence="1">Belongs to the ATP-dependent AMP-binding enzyme family.</text>
</comment>
<gene>
    <name evidence="5" type="ORF">ACFQJ9_04550</name>
</gene>
<dbReference type="PANTHER" id="PTHR43767:SF11">
    <property type="entry name" value="MEDIUM-CHAIN-FATTY-ACID--COA LIGASE"/>
    <property type="match status" value="1"/>
</dbReference>
<comment type="caution">
    <text evidence="5">The sequence shown here is derived from an EMBL/GenBank/DDBJ whole genome shotgun (WGS) entry which is preliminary data.</text>
</comment>
<dbReference type="EMBL" id="JBHTAR010000011">
    <property type="protein sequence ID" value="MFC7198693.1"/>
    <property type="molecule type" value="Genomic_DNA"/>
</dbReference>
<dbReference type="SUPFAM" id="SSF56801">
    <property type="entry name" value="Acetyl-CoA synthetase-like"/>
    <property type="match status" value="1"/>
</dbReference>
<evidence type="ECO:0000259" key="4">
    <source>
        <dbReference type="Pfam" id="PF13193"/>
    </source>
</evidence>